<sequence>MNLLLNSIGTTSKYKDKKLVNPFIQLIPTIGREIRTMIHLIVALLFLSHLSPLFSGVHAGESGAPTAYELLQSYDFPVGLLPKGVTGYDLDEHTGKFNAYLNGSCSFALEGSYQLSYGSKISGRITRGKITKLSGISVKVLIMWLNIVEVRRNGENLEFSVGIASADFSIDNFLICPQCGCGLDCNSLPDEIRTNPSVSSI</sequence>
<name>A0ACC0C6M7_CATRO</name>
<comment type="caution">
    <text evidence="1">The sequence shown here is derived from an EMBL/GenBank/DDBJ whole genome shotgun (WGS) entry which is preliminary data.</text>
</comment>
<dbReference type="Proteomes" id="UP001060085">
    <property type="component" value="Linkage Group LG01"/>
</dbReference>
<accession>A0ACC0C6M7</accession>
<protein>
    <submittedName>
        <fullName evidence="1">Uncharacterized protein</fullName>
    </submittedName>
</protein>
<gene>
    <name evidence="1" type="ORF">M9H77_01686</name>
</gene>
<evidence type="ECO:0000313" key="2">
    <source>
        <dbReference type="Proteomes" id="UP001060085"/>
    </source>
</evidence>
<organism evidence="1 2">
    <name type="scientific">Catharanthus roseus</name>
    <name type="common">Madagascar periwinkle</name>
    <name type="synonym">Vinca rosea</name>
    <dbReference type="NCBI Taxonomy" id="4058"/>
    <lineage>
        <taxon>Eukaryota</taxon>
        <taxon>Viridiplantae</taxon>
        <taxon>Streptophyta</taxon>
        <taxon>Embryophyta</taxon>
        <taxon>Tracheophyta</taxon>
        <taxon>Spermatophyta</taxon>
        <taxon>Magnoliopsida</taxon>
        <taxon>eudicotyledons</taxon>
        <taxon>Gunneridae</taxon>
        <taxon>Pentapetalae</taxon>
        <taxon>asterids</taxon>
        <taxon>lamiids</taxon>
        <taxon>Gentianales</taxon>
        <taxon>Apocynaceae</taxon>
        <taxon>Rauvolfioideae</taxon>
        <taxon>Vinceae</taxon>
        <taxon>Catharanthinae</taxon>
        <taxon>Catharanthus</taxon>
    </lineage>
</organism>
<proteinExistence type="predicted"/>
<reference evidence="2" key="1">
    <citation type="journal article" date="2023" name="Nat. Plants">
        <title>Single-cell RNA sequencing provides a high-resolution roadmap for understanding the multicellular compartmentation of specialized metabolism.</title>
        <authorList>
            <person name="Sun S."/>
            <person name="Shen X."/>
            <person name="Li Y."/>
            <person name="Li Y."/>
            <person name="Wang S."/>
            <person name="Li R."/>
            <person name="Zhang H."/>
            <person name="Shen G."/>
            <person name="Guo B."/>
            <person name="Wei J."/>
            <person name="Xu J."/>
            <person name="St-Pierre B."/>
            <person name="Chen S."/>
            <person name="Sun C."/>
        </authorList>
    </citation>
    <scope>NUCLEOTIDE SEQUENCE [LARGE SCALE GENOMIC DNA]</scope>
</reference>
<evidence type="ECO:0000313" key="1">
    <source>
        <dbReference type="EMBL" id="KAI5680459.1"/>
    </source>
</evidence>
<dbReference type="EMBL" id="CM044701">
    <property type="protein sequence ID" value="KAI5680459.1"/>
    <property type="molecule type" value="Genomic_DNA"/>
</dbReference>
<keyword evidence="2" id="KW-1185">Reference proteome</keyword>